<dbReference type="NCBIfam" id="TIGR00087">
    <property type="entry name" value="surE"/>
    <property type="match status" value="1"/>
</dbReference>
<keyword evidence="12" id="KW-1185">Reference proteome</keyword>
<feature type="binding site" evidence="9">
    <location>
        <position position="50"/>
    </location>
    <ligand>
        <name>a divalent metal cation</name>
        <dbReference type="ChEBI" id="CHEBI:60240"/>
    </ligand>
</feature>
<protein>
    <recommendedName>
        <fullName evidence="9">5'-nucleotidase SurE</fullName>
        <ecNumber evidence="9">3.1.3.5</ecNumber>
    </recommendedName>
    <alternativeName>
        <fullName evidence="9">Nucleoside 5'-monophosphate phosphohydrolase</fullName>
    </alternativeName>
</protein>
<dbReference type="SUPFAM" id="SSF64167">
    <property type="entry name" value="SurE-like"/>
    <property type="match status" value="1"/>
</dbReference>
<evidence type="ECO:0000256" key="3">
    <source>
        <dbReference type="ARBA" id="ARBA00004496"/>
    </source>
</evidence>
<comment type="cofactor">
    <cofactor evidence="9">
        <name>a divalent metal cation</name>
        <dbReference type="ChEBI" id="CHEBI:60240"/>
    </cofactor>
    <text evidence="9">Binds 1 divalent metal cation per subunit.</text>
</comment>
<name>A0A2N3PTG6_9PROT</name>
<sequence length="260" mass="28346">MFEPIADLGKARILIANDDGIDAPGIKVLERIARSLSKDVWVVAPSSEQSAVAHSLTVRRPLRIQSHGRRRFAVDGTPTDSVLLGVRQILKDKRPDLVLSGINRGCNMGDDVTYSGTVAAAMEGTLLGIPSIALSQQLTGDDPVKWSTAEDWAAEIIRQVSSVGWPRNVLINVNFPDLPAHLVTGVEIVRQGKRKIGDELTERIDPRGKPYYWVGGQRTEELGVPGTDLEAVQRGKVAVTPLCVDFTSFEAMDRLATVFQ</sequence>
<gene>
    <name evidence="9" type="primary">surE</name>
    <name evidence="11" type="ORF">CWS72_15600</name>
</gene>
<evidence type="ECO:0000313" key="12">
    <source>
        <dbReference type="Proteomes" id="UP000233293"/>
    </source>
</evidence>
<keyword evidence="5 9" id="KW-0963">Cytoplasm</keyword>
<dbReference type="EC" id="3.1.3.5" evidence="9"/>
<dbReference type="RefSeq" id="WP_101251543.1">
    <property type="nucleotide sequence ID" value="NZ_PIUM01000018.1"/>
</dbReference>
<keyword evidence="8 9" id="KW-0378">Hydrolase</keyword>
<dbReference type="NCBIfam" id="NF001490">
    <property type="entry name" value="PRK00346.1-4"/>
    <property type="match status" value="1"/>
</dbReference>
<comment type="catalytic activity">
    <reaction evidence="1 9">
        <text>a ribonucleoside 5'-phosphate + H2O = a ribonucleoside + phosphate</text>
        <dbReference type="Rhea" id="RHEA:12484"/>
        <dbReference type="ChEBI" id="CHEBI:15377"/>
        <dbReference type="ChEBI" id="CHEBI:18254"/>
        <dbReference type="ChEBI" id="CHEBI:43474"/>
        <dbReference type="ChEBI" id="CHEBI:58043"/>
        <dbReference type="EC" id="3.1.3.5"/>
    </reaction>
</comment>
<feature type="binding site" evidence="9">
    <location>
        <position position="18"/>
    </location>
    <ligand>
        <name>a divalent metal cation</name>
        <dbReference type="ChEBI" id="CHEBI:60240"/>
    </ligand>
</feature>
<dbReference type="InterPro" id="IPR030048">
    <property type="entry name" value="SurE"/>
</dbReference>
<dbReference type="InterPro" id="IPR036523">
    <property type="entry name" value="SurE-like_sf"/>
</dbReference>
<dbReference type="PANTHER" id="PTHR30457:SF12">
    <property type="entry name" value="5'_3'-NUCLEOTIDASE SURE"/>
    <property type="match status" value="1"/>
</dbReference>
<feature type="binding site" evidence="9">
    <location>
        <position position="19"/>
    </location>
    <ligand>
        <name>a divalent metal cation</name>
        <dbReference type="ChEBI" id="CHEBI:60240"/>
    </ligand>
</feature>
<dbReference type="GO" id="GO:0005737">
    <property type="term" value="C:cytoplasm"/>
    <property type="evidence" value="ECO:0007669"/>
    <property type="project" value="UniProtKB-SubCell"/>
</dbReference>
<evidence type="ECO:0000256" key="6">
    <source>
        <dbReference type="ARBA" id="ARBA00022723"/>
    </source>
</evidence>
<evidence type="ECO:0000256" key="5">
    <source>
        <dbReference type="ARBA" id="ARBA00022490"/>
    </source>
</evidence>
<dbReference type="AlphaFoldDB" id="A0A2N3PTG6"/>
<dbReference type="HAMAP" id="MF_00060">
    <property type="entry name" value="SurE"/>
    <property type="match status" value="1"/>
</dbReference>
<dbReference type="InterPro" id="IPR002828">
    <property type="entry name" value="SurE-like_Pase/nucleotidase"/>
</dbReference>
<proteinExistence type="inferred from homology"/>
<evidence type="ECO:0000313" key="11">
    <source>
        <dbReference type="EMBL" id="PKU23690.1"/>
    </source>
</evidence>
<dbReference type="GO" id="GO:0004309">
    <property type="term" value="F:exopolyphosphatase activity"/>
    <property type="evidence" value="ECO:0007669"/>
    <property type="project" value="TreeGrafter"/>
</dbReference>
<evidence type="ECO:0000256" key="8">
    <source>
        <dbReference type="ARBA" id="ARBA00022801"/>
    </source>
</evidence>
<keyword evidence="6 9" id="KW-0479">Metal-binding</keyword>
<dbReference type="GO" id="GO:0008254">
    <property type="term" value="F:3'-nucleotidase activity"/>
    <property type="evidence" value="ECO:0007669"/>
    <property type="project" value="TreeGrafter"/>
</dbReference>
<evidence type="ECO:0000256" key="1">
    <source>
        <dbReference type="ARBA" id="ARBA00000815"/>
    </source>
</evidence>
<comment type="caution">
    <text evidence="11">The sequence shown here is derived from an EMBL/GenBank/DDBJ whole genome shotgun (WGS) entry which is preliminary data.</text>
</comment>
<dbReference type="Pfam" id="PF01975">
    <property type="entry name" value="SurE"/>
    <property type="match status" value="1"/>
</dbReference>
<evidence type="ECO:0000259" key="10">
    <source>
        <dbReference type="Pfam" id="PF01975"/>
    </source>
</evidence>
<organism evidence="11 12">
    <name type="scientific">Telmatospirillum siberiense</name>
    <dbReference type="NCBI Taxonomy" id="382514"/>
    <lineage>
        <taxon>Bacteria</taxon>
        <taxon>Pseudomonadati</taxon>
        <taxon>Pseudomonadota</taxon>
        <taxon>Alphaproteobacteria</taxon>
        <taxon>Rhodospirillales</taxon>
        <taxon>Rhodospirillaceae</taxon>
        <taxon>Telmatospirillum</taxon>
    </lineage>
</organism>
<comment type="similarity">
    <text evidence="4 9">Belongs to the SurE nucleotidase family.</text>
</comment>
<dbReference type="OrthoDB" id="9780815at2"/>
<evidence type="ECO:0000256" key="4">
    <source>
        <dbReference type="ARBA" id="ARBA00011062"/>
    </source>
</evidence>
<reference evidence="12" key="1">
    <citation type="submission" date="2017-12" db="EMBL/GenBank/DDBJ databases">
        <title>Draft genome sequence of Telmatospirillum siberiense 26-4b1T, an acidotolerant peatland alphaproteobacterium potentially involved in sulfur cycling.</title>
        <authorList>
            <person name="Hausmann B."/>
            <person name="Pjevac P."/>
            <person name="Schreck K."/>
            <person name="Herbold C.W."/>
            <person name="Daims H."/>
            <person name="Wagner M."/>
            <person name="Pester M."/>
            <person name="Loy A."/>
        </authorList>
    </citation>
    <scope>NUCLEOTIDE SEQUENCE [LARGE SCALE GENOMIC DNA]</scope>
    <source>
        <strain evidence="12">26-4b1</strain>
    </source>
</reference>
<dbReference type="FunFam" id="3.40.1210.10:FF:000001">
    <property type="entry name" value="5'/3'-nucleotidase SurE"/>
    <property type="match status" value="1"/>
</dbReference>
<keyword evidence="7 9" id="KW-0547">Nucleotide-binding</keyword>
<comment type="subcellular location">
    <subcellularLocation>
        <location evidence="3 9">Cytoplasm</location>
    </subcellularLocation>
</comment>
<dbReference type="GO" id="GO:0046872">
    <property type="term" value="F:metal ion binding"/>
    <property type="evidence" value="ECO:0007669"/>
    <property type="project" value="UniProtKB-UniRule"/>
</dbReference>
<feature type="binding site" evidence="9">
    <location>
        <position position="103"/>
    </location>
    <ligand>
        <name>a divalent metal cation</name>
        <dbReference type="ChEBI" id="CHEBI:60240"/>
    </ligand>
</feature>
<accession>A0A2N3PTG6</accession>
<dbReference type="PANTHER" id="PTHR30457">
    <property type="entry name" value="5'-NUCLEOTIDASE SURE"/>
    <property type="match status" value="1"/>
</dbReference>
<feature type="domain" description="Survival protein SurE-like phosphatase/nucleotidase" evidence="10">
    <location>
        <begin position="13"/>
        <end position="196"/>
    </location>
</feature>
<comment type="cofactor">
    <cofactor evidence="2">
        <name>Mg(2+)</name>
        <dbReference type="ChEBI" id="CHEBI:18420"/>
    </cofactor>
</comment>
<evidence type="ECO:0000256" key="9">
    <source>
        <dbReference type="HAMAP-Rule" id="MF_00060"/>
    </source>
</evidence>
<dbReference type="Gene3D" id="3.40.1210.10">
    <property type="entry name" value="Survival protein SurE-like phosphatase/nucleotidase"/>
    <property type="match status" value="1"/>
</dbReference>
<dbReference type="Proteomes" id="UP000233293">
    <property type="component" value="Unassembled WGS sequence"/>
</dbReference>
<evidence type="ECO:0000256" key="7">
    <source>
        <dbReference type="ARBA" id="ARBA00022741"/>
    </source>
</evidence>
<evidence type="ECO:0000256" key="2">
    <source>
        <dbReference type="ARBA" id="ARBA00001946"/>
    </source>
</evidence>
<dbReference type="EMBL" id="PIUM01000018">
    <property type="protein sequence ID" value="PKU23690.1"/>
    <property type="molecule type" value="Genomic_DNA"/>
</dbReference>
<dbReference type="GO" id="GO:0000166">
    <property type="term" value="F:nucleotide binding"/>
    <property type="evidence" value="ECO:0007669"/>
    <property type="project" value="UniProtKB-KW"/>
</dbReference>
<dbReference type="GO" id="GO:0008253">
    <property type="term" value="F:5'-nucleotidase activity"/>
    <property type="evidence" value="ECO:0007669"/>
    <property type="project" value="UniProtKB-UniRule"/>
</dbReference>
<comment type="function">
    <text evidence="9">Nucleotidase that shows phosphatase activity on nucleoside 5'-monophosphates.</text>
</comment>